<evidence type="ECO:0000313" key="2">
    <source>
        <dbReference type="EMBL" id="OCU01715.1"/>
    </source>
</evidence>
<protein>
    <submittedName>
        <fullName evidence="2">Uncharacterized protein</fullName>
    </submittedName>
</protein>
<evidence type="ECO:0000256" key="1">
    <source>
        <dbReference type="SAM" id="MobiDB-lite"/>
    </source>
</evidence>
<organism evidence="2 3">
    <name type="scientific">Xenopus laevis</name>
    <name type="common">African clawed frog</name>
    <dbReference type="NCBI Taxonomy" id="8355"/>
    <lineage>
        <taxon>Eukaryota</taxon>
        <taxon>Metazoa</taxon>
        <taxon>Chordata</taxon>
        <taxon>Craniata</taxon>
        <taxon>Vertebrata</taxon>
        <taxon>Euteleostomi</taxon>
        <taxon>Amphibia</taxon>
        <taxon>Batrachia</taxon>
        <taxon>Anura</taxon>
        <taxon>Pipoidea</taxon>
        <taxon>Pipidae</taxon>
        <taxon>Xenopodinae</taxon>
        <taxon>Xenopus</taxon>
        <taxon>Xenopus</taxon>
    </lineage>
</organism>
<feature type="non-terminal residue" evidence="2">
    <location>
        <position position="1"/>
    </location>
</feature>
<feature type="region of interest" description="Disordered" evidence="1">
    <location>
        <begin position="1"/>
        <end position="23"/>
    </location>
</feature>
<dbReference type="Proteomes" id="UP000694892">
    <property type="component" value="Chromosome 1L"/>
</dbReference>
<reference evidence="3" key="1">
    <citation type="journal article" date="2016" name="Nature">
        <title>Genome evolution in the allotetraploid frog Xenopus laevis.</title>
        <authorList>
            <person name="Session A.M."/>
            <person name="Uno Y."/>
            <person name="Kwon T."/>
            <person name="Chapman J.A."/>
            <person name="Toyoda A."/>
            <person name="Takahashi S."/>
            <person name="Fukui A."/>
            <person name="Hikosaka A."/>
            <person name="Suzuki A."/>
            <person name="Kondo M."/>
            <person name="van Heeringen S.J."/>
            <person name="Quigley I."/>
            <person name="Heinz S."/>
            <person name="Ogino H."/>
            <person name="Ochi H."/>
            <person name="Hellsten U."/>
            <person name="Lyons J.B."/>
            <person name="Simakov O."/>
            <person name="Putnam N."/>
            <person name="Stites J."/>
            <person name="Kuroki Y."/>
            <person name="Tanaka T."/>
            <person name="Michiue T."/>
            <person name="Watanabe M."/>
            <person name="Bogdanovic O."/>
            <person name="Lister R."/>
            <person name="Georgiou G."/>
            <person name="Paranjpe S.S."/>
            <person name="van Kruijsbergen I."/>
            <person name="Shu S."/>
            <person name="Carlson J."/>
            <person name="Kinoshita T."/>
            <person name="Ohta Y."/>
            <person name="Mawaribuchi S."/>
            <person name="Jenkins J."/>
            <person name="Grimwood J."/>
            <person name="Schmutz J."/>
            <person name="Mitros T."/>
            <person name="Mozaffari S.V."/>
            <person name="Suzuki Y."/>
            <person name="Haramoto Y."/>
            <person name="Yamamoto T.S."/>
            <person name="Takagi C."/>
            <person name="Heald R."/>
            <person name="Miller K."/>
            <person name="Haudenschild C."/>
            <person name="Kitzman J."/>
            <person name="Nakayama T."/>
            <person name="Izutsu Y."/>
            <person name="Robert J."/>
            <person name="Fortriede J."/>
            <person name="Burns K."/>
            <person name="Lotay V."/>
            <person name="Karimi K."/>
            <person name="Yasuoka Y."/>
            <person name="Dichmann D.S."/>
            <person name="Flajnik M.F."/>
            <person name="Houston D.W."/>
            <person name="Shendure J."/>
            <person name="DuPasquier L."/>
            <person name="Vize P.D."/>
            <person name="Zorn A.M."/>
            <person name="Ito M."/>
            <person name="Marcotte E.M."/>
            <person name="Wallingford J.B."/>
            <person name="Ito Y."/>
            <person name="Asashima M."/>
            <person name="Ueno N."/>
            <person name="Matsuda Y."/>
            <person name="Veenstra G.J."/>
            <person name="Fujiyama A."/>
            <person name="Harland R.M."/>
            <person name="Taira M."/>
            <person name="Rokhsar D.S."/>
        </authorList>
    </citation>
    <scope>NUCLEOTIDE SEQUENCE [LARGE SCALE GENOMIC DNA]</scope>
    <source>
        <strain evidence="3">J</strain>
    </source>
</reference>
<dbReference type="AlphaFoldDB" id="A0A974E0V0"/>
<feature type="non-terminal residue" evidence="2">
    <location>
        <position position="51"/>
    </location>
</feature>
<name>A0A974E0V0_XENLA</name>
<sequence length="51" mass="6054">LSELQGAYENARRTAQQATRKCKHLTSDLEDTRVLMENQQIRSHDLEKRQR</sequence>
<dbReference type="EMBL" id="CM004466">
    <property type="protein sequence ID" value="OCU01715.1"/>
    <property type="molecule type" value="Genomic_DNA"/>
</dbReference>
<gene>
    <name evidence="2" type="ORF">XELAEV_1800749417mg</name>
</gene>
<evidence type="ECO:0000313" key="3">
    <source>
        <dbReference type="Proteomes" id="UP000694892"/>
    </source>
</evidence>
<proteinExistence type="predicted"/>
<accession>A0A974E0V0</accession>